<dbReference type="EMBL" id="QXIT01000140">
    <property type="protein sequence ID" value="RIE07017.1"/>
    <property type="molecule type" value="Genomic_DNA"/>
</dbReference>
<feature type="domain" description="DUF2154" evidence="1">
    <location>
        <begin position="43"/>
        <end position="132"/>
    </location>
</feature>
<dbReference type="Proteomes" id="UP000266489">
    <property type="component" value="Unassembled WGS sequence"/>
</dbReference>
<name>A0A398D3Z6_9BACT</name>
<evidence type="ECO:0000313" key="4">
    <source>
        <dbReference type="Proteomes" id="UP000266260"/>
    </source>
</evidence>
<evidence type="ECO:0000313" key="5">
    <source>
        <dbReference type="Proteomes" id="UP000266489"/>
    </source>
</evidence>
<evidence type="ECO:0000313" key="3">
    <source>
        <dbReference type="EMBL" id="RIE07894.1"/>
    </source>
</evidence>
<dbReference type="RefSeq" id="WP_119120407.1">
    <property type="nucleotide sequence ID" value="NZ_QXIT01000140.1"/>
</dbReference>
<keyword evidence="4" id="KW-1185">Reference proteome</keyword>
<dbReference type="AlphaFoldDB" id="A0A398D3Z6"/>
<proteinExistence type="predicted"/>
<dbReference type="Proteomes" id="UP000266260">
    <property type="component" value="Unassembled WGS sequence"/>
</dbReference>
<reference evidence="4 5" key="1">
    <citation type="submission" date="2018-09" db="EMBL/GenBank/DDBJ databases">
        <title>Discovery and Ecogenomic Context for Candidatus Cryosericales, a Global Caldiserica Order Active in Thawing Permafrost.</title>
        <authorList>
            <person name="Martinez M.A."/>
            <person name="Woodcroft B.J."/>
            <person name="Ignacio Espinoza J.C."/>
            <person name="Zayed A."/>
            <person name="Singleton C.M."/>
            <person name="Boyd J."/>
            <person name="Li Y.-F."/>
            <person name="Purvine S."/>
            <person name="Maughan H."/>
            <person name="Hodgkins S.B."/>
            <person name="Anderson D."/>
            <person name="Sederholm M."/>
            <person name="Temperton B."/>
            <person name="Saleska S.R."/>
            <person name="Tyson G.W."/>
            <person name="Rich V.I."/>
        </authorList>
    </citation>
    <scope>NUCLEOTIDE SEQUENCE [LARGE SCALE GENOMIC DNA]</scope>
    <source>
        <strain evidence="3 5">SMC5</strain>
        <strain evidence="2 4">SMC6</strain>
    </source>
</reference>
<accession>A0A398D9S7</accession>
<evidence type="ECO:0000313" key="2">
    <source>
        <dbReference type="EMBL" id="RIE07017.1"/>
    </source>
</evidence>
<dbReference type="InterPro" id="IPR031346">
    <property type="entry name" value="DUF2154_N"/>
</dbReference>
<sequence>MIGQVVVVGGLAVLAAVLWRQGAFGSSKTGGVRTEYRSIPREDTRHTDLHVRMGAGVLSLQGGATGLMDADFTSSQPELDPEFVYRMNGNTCEVSITQQLDHIIIPTSHIRCDWHLRCANDVPVTIDLESGAGTTDIDLSTVPVQQLHVRTGAGQGRTIILASRLEHFDLQTGAGRLDLEIRGSPTAPAHGSVHSGVGALQMHIPRTTPTRIHIDKAIGGVNVRGFVQDGHNYTNYAPGATPALDIDIQVGVGEVTLDTVG</sequence>
<dbReference type="EMBL" id="QXIU01000213">
    <property type="protein sequence ID" value="RIE07894.1"/>
    <property type="molecule type" value="Genomic_DNA"/>
</dbReference>
<dbReference type="OrthoDB" id="3535301at2"/>
<organism evidence="2 4">
    <name type="scientific">Candidatus Cryosericum odellii</name>
    <dbReference type="NCBI Taxonomy" id="2290917"/>
    <lineage>
        <taxon>Bacteria</taxon>
        <taxon>Pseudomonadati</taxon>
        <taxon>Caldisericota/Cryosericota group</taxon>
        <taxon>Candidatus Cryosericota</taxon>
        <taxon>Candidatus Cryosericia</taxon>
        <taxon>Candidatus Cryosericales</taxon>
        <taxon>Candidatus Cryosericaceae</taxon>
        <taxon>Candidatus Cryosericum</taxon>
    </lineage>
</organism>
<dbReference type="Pfam" id="PF17115">
    <property type="entry name" value="Toast_rack_N"/>
    <property type="match status" value="1"/>
</dbReference>
<accession>A0A398D3Z6</accession>
<evidence type="ECO:0000259" key="1">
    <source>
        <dbReference type="Pfam" id="PF17115"/>
    </source>
</evidence>
<protein>
    <recommendedName>
        <fullName evidence="1">DUF2154 domain-containing protein</fullName>
    </recommendedName>
</protein>
<comment type="caution">
    <text evidence="2">The sequence shown here is derived from an EMBL/GenBank/DDBJ whole genome shotgun (WGS) entry which is preliminary data.</text>
</comment>
<gene>
    <name evidence="3" type="ORF">SMC5_08790</name>
    <name evidence="2" type="ORF">SMC6_07945</name>
</gene>